<feature type="transmembrane region" description="Helical" evidence="8">
    <location>
        <begin position="212"/>
        <end position="234"/>
    </location>
</feature>
<dbReference type="AlphaFoldDB" id="A0A7C2K088"/>
<evidence type="ECO:0000256" key="7">
    <source>
        <dbReference type="SAM" id="Coils"/>
    </source>
</evidence>
<accession>A0A7C2K088</accession>
<evidence type="ECO:0000256" key="1">
    <source>
        <dbReference type="ARBA" id="ARBA00004651"/>
    </source>
</evidence>
<dbReference type="PANTHER" id="PTHR30625:SF11">
    <property type="entry name" value="MOTA_TOLQ_EXBB PROTON CHANNEL DOMAIN-CONTAINING PROTEIN"/>
    <property type="match status" value="1"/>
</dbReference>
<dbReference type="GO" id="GO:0017038">
    <property type="term" value="P:protein import"/>
    <property type="evidence" value="ECO:0007669"/>
    <property type="project" value="TreeGrafter"/>
</dbReference>
<keyword evidence="5 8" id="KW-0472">Membrane</keyword>
<name>A0A7C2K088_9PLAN</name>
<evidence type="ECO:0000256" key="6">
    <source>
        <dbReference type="RuleBase" id="RU004057"/>
    </source>
</evidence>
<evidence type="ECO:0000256" key="8">
    <source>
        <dbReference type="SAM" id="Phobius"/>
    </source>
</evidence>
<reference evidence="10" key="1">
    <citation type="journal article" date="2020" name="mSystems">
        <title>Genome- and Community-Level Interaction Insights into Carbon Utilization and Element Cycling Functions of Hydrothermarchaeota in Hydrothermal Sediment.</title>
        <authorList>
            <person name="Zhou Z."/>
            <person name="Liu Y."/>
            <person name="Xu W."/>
            <person name="Pan J."/>
            <person name="Luo Z.H."/>
            <person name="Li M."/>
        </authorList>
    </citation>
    <scope>NUCLEOTIDE SEQUENCE [LARGE SCALE GENOMIC DNA]</scope>
    <source>
        <strain evidence="10">SpSt-339</strain>
    </source>
</reference>
<organism evidence="10">
    <name type="scientific">Schlesneria paludicola</name>
    <dbReference type="NCBI Taxonomy" id="360056"/>
    <lineage>
        <taxon>Bacteria</taxon>
        <taxon>Pseudomonadati</taxon>
        <taxon>Planctomycetota</taxon>
        <taxon>Planctomycetia</taxon>
        <taxon>Planctomycetales</taxon>
        <taxon>Planctomycetaceae</taxon>
        <taxon>Schlesneria</taxon>
    </lineage>
</organism>
<feature type="domain" description="MotA/TolQ/ExbB proton channel" evidence="9">
    <location>
        <begin position="149"/>
        <end position="236"/>
    </location>
</feature>
<feature type="coiled-coil region" evidence="7">
    <location>
        <begin position="440"/>
        <end position="484"/>
    </location>
</feature>
<evidence type="ECO:0000259" key="9">
    <source>
        <dbReference type="Pfam" id="PF01618"/>
    </source>
</evidence>
<keyword evidence="7" id="KW-0175">Coiled coil</keyword>
<keyword evidence="6" id="KW-0653">Protein transport</keyword>
<dbReference type="PANTHER" id="PTHR30625">
    <property type="entry name" value="PROTEIN TOLQ"/>
    <property type="match status" value="1"/>
</dbReference>
<keyword evidence="3 8" id="KW-0812">Transmembrane</keyword>
<comment type="subcellular location">
    <subcellularLocation>
        <location evidence="1">Cell membrane</location>
        <topology evidence="1">Multi-pass membrane protein</topology>
    </subcellularLocation>
    <subcellularLocation>
        <location evidence="6">Membrane</location>
        <topology evidence="6">Multi-pass membrane protein</topology>
    </subcellularLocation>
</comment>
<feature type="transmembrane region" description="Helical" evidence="8">
    <location>
        <begin position="20"/>
        <end position="42"/>
    </location>
</feature>
<protein>
    <recommendedName>
        <fullName evidence="9">MotA/TolQ/ExbB proton channel domain-containing protein</fullName>
    </recommendedName>
</protein>
<dbReference type="InterPro" id="IPR002898">
    <property type="entry name" value="MotA_ExbB_proton_chnl"/>
</dbReference>
<keyword evidence="4 8" id="KW-1133">Transmembrane helix</keyword>
<proteinExistence type="inferred from homology"/>
<evidence type="ECO:0000256" key="5">
    <source>
        <dbReference type="ARBA" id="ARBA00023136"/>
    </source>
</evidence>
<feature type="transmembrane region" description="Helical" evidence="8">
    <location>
        <begin position="54"/>
        <end position="75"/>
    </location>
</feature>
<evidence type="ECO:0000256" key="4">
    <source>
        <dbReference type="ARBA" id="ARBA00022989"/>
    </source>
</evidence>
<evidence type="ECO:0000313" key="10">
    <source>
        <dbReference type="EMBL" id="HEN15559.1"/>
    </source>
</evidence>
<dbReference type="EMBL" id="DSOK01000252">
    <property type="protein sequence ID" value="HEN15559.1"/>
    <property type="molecule type" value="Genomic_DNA"/>
</dbReference>
<gene>
    <name evidence="10" type="ORF">ENQ76_08840</name>
</gene>
<sequence length="490" mass="53630">MPENVVDGSVARRSREDGMAAAWGCLWGIGLTVGFYALLPYFNRYWPQADRYFTAHWVEYATCGLFFVGIATLGAKAWRLPAERQALAAGLLDGLETNPEAGPVDTVQRLGAHLRLVARRSQNTHLVQRLTDICNYVRGRRSADGLEGHLGYLAESASGRLHDGYALIRTITWAIPILGFLGTVIGITLSIANITPDQLESSLGEVTAGLAVAFDTTALSLALSMVLVFSTFLVERQEQGVLDAVEDFALDRLVGLFPAADKRPAESPLLAAQQSAAELLLRKTESLIGWQMSAWQASLEELRDRWSGTLSRQQQSLDDALQAGLTHALTDHAQQLTAVRGEFLQAFERAAGTLADKMELSVASLAEQQQAGIVQLHETWQTLRSEWAETSHRHAEQLGQFALTATDAVQSWQGQLREATAAMTDQLAALKEQGSVLLRIVEQEETLVRLEDRLAQNLEAVRVVESLEETLLNLNAAVHLLSTKTRAKAA</sequence>
<dbReference type="Pfam" id="PF01618">
    <property type="entry name" value="MotA_ExbB"/>
    <property type="match status" value="1"/>
</dbReference>
<dbReference type="InterPro" id="IPR050790">
    <property type="entry name" value="ExbB/TolQ_transport"/>
</dbReference>
<dbReference type="GO" id="GO:0005886">
    <property type="term" value="C:plasma membrane"/>
    <property type="evidence" value="ECO:0007669"/>
    <property type="project" value="UniProtKB-SubCell"/>
</dbReference>
<evidence type="ECO:0000256" key="3">
    <source>
        <dbReference type="ARBA" id="ARBA00022692"/>
    </source>
</evidence>
<comment type="caution">
    <text evidence="10">The sequence shown here is derived from an EMBL/GenBank/DDBJ whole genome shotgun (WGS) entry which is preliminary data.</text>
</comment>
<evidence type="ECO:0000256" key="2">
    <source>
        <dbReference type="ARBA" id="ARBA00022475"/>
    </source>
</evidence>
<comment type="similarity">
    <text evidence="6">Belongs to the exbB/tolQ family.</text>
</comment>
<keyword evidence="2" id="KW-1003">Cell membrane</keyword>
<keyword evidence="6" id="KW-0813">Transport</keyword>
<feature type="transmembrane region" description="Helical" evidence="8">
    <location>
        <begin position="170"/>
        <end position="192"/>
    </location>
</feature>